<feature type="signal peptide" evidence="1">
    <location>
        <begin position="1"/>
        <end position="25"/>
    </location>
</feature>
<organism evidence="2 3">
    <name type="scientific">Parascaris univalens</name>
    <name type="common">Nematode worm</name>
    <dbReference type="NCBI Taxonomy" id="6257"/>
    <lineage>
        <taxon>Eukaryota</taxon>
        <taxon>Metazoa</taxon>
        <taxon>Ecdysozoa</taxon>
        <taxon>Nematoda</taxon>
        <taxon>Chromadorea</taxon>
        <taxon>Rhabditida</taxon>
        <taxon>Spirurina</taxon>
        <taxon>Ascaridomorpha</taxon>
        <taxon>Ascaridoidea</taxon>
        <taxon>Ascarididae</taxon>
        <taxon>Parascaris</taxon>
    </lineage>
</organism>
<dbReference type="AlphaFoldDB" id="A0A914ZHP5"/>
<dbReference type="WBParaSite" id="PgB04_g061_t01">
    <property type="protein sequence ID" value="PgB04_g061_t01"/>
    <property type="gene ID" value="PgB04_g061"/>
</dbReference>
<dbReference type="InterPro" id="IPR042789">
    <property type="entry name" value="FRRS1L"/>
</dbReference>
<protein>
    <submittedName>
        <fullName evidence="3">DOMON domain-containing protein</fullName>
    </submittedName>
</protein>
<accession>A0A914ZHP5</accession>
<evidence type="ECO:0000313" key="2">
    <source>
        <dbReference type="Proteomes" id="UP000887569"/>
    </source>
</evidence>
<dbReference type="GO" id="GO:1900449">
    <property type="term" value="P:regulation of glutamate receptor signaling pathway"/>
    <property type="evidence" value="ECO:0007669"/>
    <property type="project" value="InterPro"/>
</dbReference>
<keyword evidence="1" id="KW-0732">Signal</keyword>
<feature type="chain" id="PRO_5036721188" evidence="1">
    <location>
        <begin position="26"/>
        <end position="199"/>
    </location>
</feature>
<dbReference type="Proteomes" id="UP000887569">
    <property type="component" value="Unplaced"/>
</dbReference>
<proteinExistence type="predicted"/>
<reference evidence="3" key="1">
    <citation type="submission" date="2022-11" db="UniProtKB">
        <authorList>
            <consortium name="WormBaseParasite"/>
        </authorList>
    </citation>
    <scope>IDENTIFICATION</scope>
</reference>
<evidence type="ECO:0000256" key="1">
    <source>
        <dbReference type="SAM" id="SignalP"/>
    </source>
</evidence>
<dbReference type="PANTHER" id="PTHR46902:SF1">
    <property type="entry name" value="DOMON DOMAIN-CONTAINING PROTEIN FRRS1L"/>
    <property type="match status" value="1"/>
</dbReference>
<keyword evidence="2" id="KW-1185">Reference proteome</keyword>
<name>A0A914ZHP5_PARUN</name>
<evidence type="ECO:0000313" key="3">
    <source>
        <dbReference type="WBParaSite" id="PgB04_g061_t01"/>
    </source>
</evidence>
<dbReference type="CDD" id="cd09628">
    <property type="entry name" value="DOMON_SDR_2_like"/>
    <property type="match status" value="1"/>
</dbReference>
<dbReference type="PANTHER" id="PTHR46902">
    <property type="entry name" value="DOMON DOMAIN-CONTAINING PROTEIN FRRS1L"/>
    <property type="match status" value="1"/>
</dbReference>
<sequence>HHHTTEMITNLVLLSSLFCQFVSLGLYMDRLGCGETKGCLFKPPGCDPSLDCTIALIFFVDGPNSLRIEMMAQSLIPPPPLQYIAIAFSNDEAMGDDMVSECVLGTNSEFIDAEVFLSYNTPSIRGNDRTYLTEDELNTLFHNVTGEVIDGRLYCQFSQQIIPQMDHRDGRVWDLNRKYFVLGATGSAQPDGKFGLYLS</sequence>